<sequence length="314" mass="33412">MCVACTHTIHRAQSHFGWNRAFDPAIVARSGETILFECLDSSGGQIGADATLDTLASLDFGRINPVTGPVYVEGAEPGDALKITLNAFHPSGLGWTANIPGFGLLADQFKEPALHVWTYDKNQMAPAAFGPKGRVPLKPFTGTIGLAPAEAGLHSVVPPRRVGGNMDIRDLTAGVTLYLPVEVEGGLLSIGDTHAAQGDGEVCGTAIESRMDVEVKVELVKDARLAAPRFTTSGPVTRHLDGAGYEVTTGIGPDLMTAAREAVSRMVDLLCAEHGLNPVDAYMLCSVCADLRISEIVDLPNWVVSFYFPRIVFE</sequence>
<dbReference type="InterPro" id="IPR004304">
    <property type="entry name" value="FmdA_AmdA"/>
</dbReference>
<dbReference type="SUPFAM" id="SSF141130">
    <property type="entry name" value="Acetamidase/Formamidase-like"/>
    <property type="match status" value="1"/>
</dbReference>
<dbReference type="RefSeq" id="WP_169595550.1">
    <property type="nucleotide sequence ID" value="NZ_JABBGK010000010.1"/>
</dbReference>
<dbReference type="GO" id="GO:0016811">
    <property type="term" value="F:hydrolase activity, acting on carbon-nitrogen (but not peptide) bonds, in linear amides"/>
    <property type="evidence" value="ECO:0007669"/>
    <property type="project" value="InterPro"/>
</dbReference>
<dbReference type="Gene3D" id="3.10.28.20">
    <property type="entry name" value="Acetamidase/Formamidase-like domains"/>
    <property type="match status" value="1"/>
</dbReference>
<proteinExistence type="predicted"/>
<dbReference type="Gene3D" id="2.60.120.580">
    <property type="entry name" value="Acetamidase/Formamidase-like domains"/>
    <property type="match status" value="2"/>
</dbReference>
<reference evidence="1 2" key="1">
    <citation type="submission" date="2020-04" db="EMBL/GenBank/DDBJ databases">
        <title>Rhizobium sp. S-51 isolated from soil.</title>
        <authorList>
            <person name="Dahal R.H."/>
        </authorList>
    </citation>
    <scope>NUCLEOTIDE SEQUENCE [LARGE SCALE GENOMIC DNA]</scope>
    <source>
        <strain evidence="1 2">S-51</strain>
    </source>
</reference>
<protein>
    <submittedName>
        <fullName evidence="1">Acetamidase/formamidase family protein</fullName>
    </submittedName>
</protein>
<keyword evidence="2" id="KW-1185">Reference proteome</keyword>
<dbReference type="Pfam" id="PF03069">
    <property type="entry name" value="FmdA_AmdA"/>
    <property type="match status" value="2"/>
</dbReference>
<accession>A0A7Y0B0M3</accession>
<dbReference type="AlphaFoldDB" id="A0A7Y0B0M3"/>
<evidence type="ECO:0000313" key="1">
    <source>
        <dbReference type="EMBL" id="NML76983.1"/>
    </source>
</evidence>
<gene>
    <name evidence="1" type="ORF">HHL25_22860</name>
</gene>
<dbReference type="PANTHER" id="PTHR31891:SF1">
    <property type="entry name" value="FORMAMIDASE C869.04-RELATED"/>
    <property type="match status" value="1"/>
</dbReference>
<organism evidence="1 2">
    <name type="scientific">Rhizobium terricola</name>
    <dbReference type="NCBI Taxonomy" id="2728849"/>
    <lineage>
        <taxon>Bacteria</taxon>
        <taxon>Pseudomonadati</taxon>
        <taxon>Pseudomonadota</taxon>
        <taxon>Alphaproteobacteria</taxon>
        <taxon>Hyphomicrobiales</taxon>
        <taxon>Rhizobiaceae</taxon>
        <taxon>Rhizobium/Agrobacterium group</taxon>
        <taxon>Rhizobium</taxon>
    </lineage>
</organism>
<name>A0A7Y0B0M3_9HYPH</name>
<dbReference type="PANTHER" id="PTHR31891">
    <property type="entry name" value="FORMAMIDASE C869.04-RELATED"/>
    <property type="match status" value="1"/>
</dbReference>
<evidence type="ECO:0000313" key="2">
    <source>
        <dbReference type="Proteomes" id="UP000541470"/>
    </source>
</evidence>
<comment type="caution">
    <text evidence="1">The sequence shown here is derived from an EMBL/GenBank/DDBJ whole genome shotgun (WGS) entry which is preliminary data.</text>
</comment>
<dbReference type="Proteomes" id="UP000541470">
    <property type="component" value="Unassembled WGS sequence"/>
</dbReference>
<dbReference type="EMBL" id="JABBGK010000010">
    <property type="protein sequence ID" value="NML76983.1"/>
    <property type="molecule type" value="Genomic_DNA"/>
</dbReference>